<organism evidence="1 2">
    <name type="scientific">Dyadobacter flavalbus</name>
    <dbReference type="NCBI Taxonomy" id="2579942"/>
    <lineage>
        <taxon>Bacteria</taxon>
        <taxon>Pseudomonadati</taxon>
        <taxon>Bacteroidota</taxon>
        <taxon>Cytophagia</taxon>
        <taxon>Cytophagales</taxon>
        <taxon>Spirosomataceae</taxon>
        <taxon>Dyadobacter</taxon>
    </lineage>
</organism>
<evidence type="ECO:0000313" key="2">
    <source>
        <dbReference type="Proteomes" id="UP000323994"/>
    </source>
</evidence>
<sequence>MIVFGFCPDNLSKLLMMHSHLFTYRHPMPDCIRLFRLVSMTLSKVYNQDSTHEQHINVLITFLLNITASLFYNSPQHGALFEAKVMLLIVMAPSGPPDYVSIPGSSCGAP</sequence>
<accession>A0A5M8QZD4</accession>
<dbReference type="RefSeq" id="WP_139012632.1">
    <property type="nucleotide sequence ID" value="NZ_VBSN01000038.1"/>
</dbReference>
<proteinExistence type="predicted"/>
<comment type="caution">
    <text evidence="1">The sequence shown here is derived from an EMBL/GenBank/DDBJ whole genome shotgun (WGS) entry which is preliminary data.</text>
</comment>
<dbReference type="Proteomes" id="UP000323994">
    <property type="component" value="Unassembled WGS sequence"/>
</dbReference>
<name>A0A5M8QZD4_9BACT</name>
<gene>
    <name evidence="1" type="ORF">FEM33_14070</name>
</gene>
<reference evidence="1 2" key="1">
    <citation type="submission" date="2019-05" db="EMBL/GenBank/DDBJ databases">
        <authorList>
            <person name="Qu J.-H."/>
        </authorList>
    </citation>
    <scope>NUCLEOTIDE SEQUENCE [LARGE SCALE GENOMIC DNA]</scope>
    <source>
        <strain evidence="1 2">NS28</strain>
    </source>
</reference>
<dbReference type="AlphaFoldDB" id="A0A5M8QZD4"/>
<protein>
    <submittedName>
        <fullName evidence="1">Uncharacterized protein</fullName>
    </submittedName>
</protein>
<dbReference type="EMBL" id="VBSN01000038">
    <property type="protein sequence ID" value="KAA6439382.1"/>
    <property type="molecule type" value="Genomic_DNA"/>
</dbReference>
<evidence type="ECO:0000313" key="1">
    <source>
        <dbReference type="EMBL" id="KAA6439382.1"/>
    </source>
</evidence>
<keyword evidence="2" id="KW-1185">Reference proteome</keyword>